<dbReference type="SMART" id="SM00091">
    <property type="entry name" value="PAS"/>
    <property type="match status" value="1"/>
</dbReference>
<dbReference type="SMART" id="SM00387">
    <property type="entry name" value="HATPase_c"/>
    <property type="match status" value="1"/>
</dbReference>
<keyword evidence="10" id="KW-1185">Reference proteome</keyword>
<dbReference type="Pfam" id="PF00512">
    <property type="entry name" value="HisKA"/>
    <property type="match status" value="1"/>
</dbReference>
<dbReference type="AlphaFoldDB" id="A0AAP2DJZ2"/>
<keyword evidence="3" id="KW-0597">Phosphoprotein</keyword>
<dbReference type="Pfam" id="PF00989">
    <property type="entry name" value="PAS"/>
    <property type="match status" value="1"/>
</dbReference>
<comment type="catalytic activity">
    <reaction evidence="1">
        <text>ATP + protein L-histidine = ADP + protein N-phospho-L-histidine.</text>
        <dbReference type="EC" id="2.7.13.3"/>
    </reaction>
</comment>
<keyword evidence="6" id="KW-0902">Two-component regulatory system</keyword>
<evidence type="ECO:0000259" key="7">
    <source>
        <dbReference type="PROSITE" id="PS50109"/>
    </source>
</evidence>
<evidence type="ECO:0000313" key="10">
    <source>
        <dbReference type="Proteomes" id="UP001319200"/>
    </source>
</evidence>
<organism evidence="9 10">
    <name type="scientific">Chryseosolibacter histidini</name>
    <dbReference type="NCBI Taxonomy" id="2782349"/>
    <lineage>
        <taxon>Bacteria</taxon>
        <taxon>Pseudomonadati</taxon>
        <taxon>Bacteroidota</taxon>
        <taxon>Cytophagia</taxon>
        <taxon>Cytophagales</taxon>
        <taxon>Chryseotaleaceae</taxon>
        <taxon>Chryseosolibacter</taxon>
    </lineage>
</organism>
<evidence type="ECO:0000256" key="3">
    <source>
        <dbReference type="ARBA" id="ARBA00022553"/>
    </source>
</evidence>
<dbReference type="Gene3D" id="3.30.565.10">
    <property type="entry name" value="Histidine kinase-like ATPase, C-terminal domain"/>
    <property type="match status" value="1"/>
</dbReference>
<dbReference type="CDD" id="cd00130">
    <property type="entry name" value="PAS"/>
    <property type="match status" value="1"/>
</dbReference>
<gene>
    <name evidence="9" type="ORF">KK083_06870</name>
</gene>
<accession>A0AAP2DJZ2</accession>
<dbReference type="InterPro" id="IPR005467">
    <property type="entry name" value="His_kinase_dom"/>
</dbReference>
<dbReference type="InterPro" id="IPR036890">
    <property type="entry name" value="HATPase_C_sf"/>
</dbReference>
<evidence type="ECO:0000256" key="6">
    <source>
        <dbReference type="ARBA" id="ARBA00023012"/>
    </source>
</evidence>
<evidence type="ECO:0000313" key="9">
    <source>
        <dbReference type="EMBL" id="MBT1696587.1"/>
    </source>
</evidence>
<dbReference type="PRINTS" id="PR00344">
    <property type="entry name" value="BCTRLSENSOR"/>
</dbReference>
<evidence type="ECO:0000256" key="1">
    <source>
        <dbReference type="ARBA" id="ARBA00000085"/>
    </source>
</evidence>
<dbReference type="SMART" id="SM00388">
    <property type="entry name" value="HisKA"/>
    <property type="match status" value="1"/>
</dbReference>
<reference evidence="9 10" key="1">
    <citation type="submission" date="2021-05" db="EMBL/GenBank/DDBJ databases">
        <title>A Polyphasic approach of four new species of the genus Ohtaekwangia: Ohtaekwangia histidinii sp. nov., Ohtaekwangia cretensis sp. nov., Ohtaekwangia indiensis sp. nov., Ohtaekwangia reichenbachii sp. nov. from diverse environment.</title>
        <authorList>
            <person name="Octaviana S."/>
        </authorList>
    </citation>
    <scope>NUCLEOTIDE SEQUENCE [LARGE SCALE GENOMIC DNA]</scope>
    <source>
        <strain evidence="9 10">PWU4</strain>
    </source>
</reference>
<dbReference type="InterPro" id="IPR013767">
    <property type="entry name" value="PAS_fold"/>
</dbReference>
<feature type="domain" description="PAS" evidence="8">
    <location>
        <begin position="4"/>
        <end position="58"/>
    </location>
</feature>
<sequence>MKENDGMFKELVENSDDILIVTDEDFKIRYISSSVTRAFGIEPMKLLGQNIFNFINAEKTGNWKRCLKDPAQVSFHDEISLNAGNDKRNYFDVEVSNFLNKASIHGLVLKLHDISSKKLKEEALIRSNQQLDQVIYKTTHDLKAPLMSAMGLVNIAEKAAPSEKDKYLRLIRKSLVRLDSFIEEMNDFFRNEKLALQREKINIATLLNDELGDLRSLYEPSKIDVQFEIHGNSEFYSDGIRLRTVVANLLSNAIKYYDPDKIEPFVKISVYINEEICEIRFEDNGIGIEPQYQEKIFDLFFRATDHAQGTGLGLFIVKDTIEKLKGVIVVNSTVGQGSTFTIQLPNQIHQPIEVG</sequence>
<dbReference type="EMBL" id="JAHESF010000005">
    <property type="protein sequence ID" value="MBT1696587.1"/>
    <property type="molecule type" value="Genomic_DNA"/>
</dbReference>
<dbReference type="CDD" id="cd00082">
    <property type="entry name" value="HisKA"/>
    <property type="match status" value="1"/>
</dbReference>
<evidence type="ECO:0000256" key="4">
    <source>
        <dbReference type="ARBA" id="ARBA00022679"/>
    </source>
</evidence>
<dbReference type="PANTHER" id="PTHR43711:SF1">
    <property type="entry name" value="HISTIDINE KINASE 1"/>
    <property type="match status" value="1"/>
</dbReference>
<dbReference type="Gene3D" id="3.30.450.20">
    <property type="entry name" value="PAS domain"/>
    <property type="match status" value="1"/>
</dbReference>
<dbReference type="GO" id="GO:0000155">
    <property type="term" value="F:phosphorelay sensor kinase activity"/>
    <property type="evidence" value="ECO:0007669"/>
    <property type="project" value="InterPro"/>
</dbReference>
<keyword evidence="4" id="KW-0808">Transferase</keyword>
<dbReference type="PANTHER" id="PTHR43711">
    <property type="entry name" value="TWO-COMPONENT HISTIDINE KINASE"/>
    <property type="match status" value="1"/>
</dbReference>
<dbReference type="SUPFAM" id="SSF55874">
    <property type="entry name" value="ATPase domain of HSP90 chaperone/DNA topoisomerase II/histidine kinase"/>
    <property type="match status" value="1"/>
</dbReference>
<dbReference type="InterPro" id="IPR036097">
    <property type="entry name" value="HisK_dim/P_sf"/>
</dbReference>
<dbReference type="Pfam" id="PF02518">
    <property type="entry name" value="HATPase_c"/>
    <property type="match status" value="1"/>
</dbReference>
<feature type="domain" description="Histidine kinase" evidence="7">
    <location>
        <begin position="137"/>
        <end position="348"/>
    </location>
</feature>
<dbReference type="GO" id="GO:0006355">
    <property type="term" value="P:regulation of DNA-templated transcription"/>
    <property type="evidence" value="ECO:0007669"/>
    <property type="project" value="InterPro"/>
</dbReference>
<dbReference type="InterPro" id="IPR003661">
    <property type="entry name" value="HisK_dim/P_dom"/>
</dbReference>
<dbReference type="NCBIfam" id="TIGR00229">
    <property type="entry name" value="sensory_box"/>
    <property type="match status" value="1"/>
</dbReference>
<dbReference type="Proteomes" id="UP001319200">
    <property type="component" value="Unassembled WGS sequence"/>
</dbReference>
<dbReference type="PROSITE" id="PS50109">
    <property type="entry name" value="HIS_KIN"/>
    <property type="match status" value="1"/>
</dbReference>
<dbReference type="InterPro" id="IPR050736">
    <property type="entry name" value="Sensor_HK_Regulatory"/>
</dbReference>
<evidence type="ECO:0000256" key="5">
    <source>
        <dbReference type="ARBA" id="ARBA00022777"/>
    </source>
</evidence>
<dbReference type="RefSeq" id="WP_254161867.1">
    <property type="nucleotide sequence ID" value="NZ_JAHESF010000005.1"/>
</dbReference>
<evidence type="ECO:0000256" key="2">
    <source>
        <dbReference type="ARBA" id="ARBA00012438"/>
    </source>
</evidence>
<proteinExistence type="predicted"/>
<dbReference type="Gene3D" id="1.10.287.130">
    <property type="match status" value="1"/>
</dbReference>
<dbReference type="SUPFAM" id="SSF47384">
    <property type="entry name" value="Homodimeric domain of signal transducing histidine kinase"/>
    <property type="match status" value="1"/>
</dbReference>
<comment type="caution">
    <text evidence="9">The sequence shown here is derived from an EMBL/GenBank/DDBJ whole genome shotgun (WGS) entry which is preliminary data.</text>
</comment>
<dbReference type="InterPro" id="IPR003594">
    <property type="entry name" value="HATPase_dom"/>
</dbReference>
<dbReference type="InterPro" id="IPR000014">
    <property type="entry name" value="PAS"/>
</dbReference>
<dbReference type="EC" id="2.7.13.3" evidence="2"/>
<keyword evidence="5 9" id="KW-0418">Kinase</keyword>
<dbReference type="InterPro" id="IPR004358">
    <property type="entry name" value="Sig_transdc_His_kin-like_C"/>
</dbReference>
<name>A0AAP2DJZ2_9BACT</name>
<evidence type="ECO:0000259" key="8">
    <source>
        <dbReference type="PROSITE" id="PS50112"/>
    </source>
</evidence>
<protein>
    <recommendedName>
        <fullName evidence="2">histidine kinase</fullName>
        <ecNumber evidence="2">2.7.13.3</ecNumber>
    </recommendedName>
</protein>
<dbReference type="SUPFAM" id="SSF55785">
    <property type="entry name" value="PYP-like sensor domain (PAS domain)"/>
    <property type="match status" value="1"/>
</dbReference>
<dbReference type="PROSITE" id="PS50112">
    <property type="entry name" value="PAS"/>
    <property type="match status" value="1"/>
</dbReference>
<dbReference type="InterPro" id="IPR035965">
    <property type="entry name" value="PAS-like_dom_sf"/>
</dbReference>